<dbReference type="AlphaFoldDB" id="A0A840D647"/>
<dbReference type="Proteomes" id="UP000560658">
    <property type="component" value="Unassembled WGS sequence"/>
</dbReference>
<proteinExistence type="predicted"/>
<organism evidence="1 2">
    <name type="scientific">Bacteroides reticulotermitis</name>
    <dbReference type="NCBI Taxonomy" id="1133319"/>
    <lineage>
        <taxon>Bacteria</taxon>
        <taxon>Pseudomonadati</taxon>
        <taxon>Bacteroidota</taxon>
        <taxon>Bacteroidia</taxon>
        <taxon>Bacteroidales</taxon>
        <taxon>Bacteroidaceae</taxon>
        <taxon>Bacteroides</taxon>
    </lineage>
</organism>
<reference evidence="1" key="1">
    <citation type="submission" date="2020-08" db="EMBL/GenBank/DDBJ databases">
        <title>Genomic Encyclopedia of Type Strains, Phase IV (KMG-IV): sequencing the most valuable type-strain genomes for metagenomic binning, comparative biology and taxonomic classification.</title>
        <authorList>
            <person name="Goeker M."/>
        </authorList>
    </citation>
    <scope>NUCLEOTIDE SEQUENCE [LARGE SCALE GENOMIC DNA]</scope>
    <source>
        <strain evidence="1">DSM 105720</strain>
    </source>
</reference>
<name>A0A840D647_9BACE</name>
<protein>
    <submittedName>
        <fullName evidence="1">Uncharacterized protein</fullName>
    </submittedName>
</protein>
<gene>
    <name evidence="1" type="ORF">GGR06_002766</name>
</gene>
<dbReference type="EMBL" id="JACIER010000011">
    <property type="protein sequence ID" value="MBB4044964.1"/>
    <property type="molecule type" value="Genomic_DNA"/>
</dbReference>
<evidence type="ECO:0000313" key="1">
    <source>
        <dbReference type="EMBL" id="MBB4044964.1"/>
    </source>
</evidence>
<accession>A0A840D647</accession>
<keyword evidence="2" id="KW-1185">Reference proteome</keyword>
<comment type="caution">
    <text evidence="1">The sequence shown here is derived from an EMBL/GenBank/DDBJ whole genome shotgun (WGS) entry which is preliminary data.</text>
</comment>
<sequence length="31" mass="3513">MLTYTIINKAASIEAALFIIVNLIRRKADIH</sequence>
<evidence type="ECO:0000313" key="2">
    <source>
        <dbReference type="Proteomes" id="UP000560658"/>
    </source>
</evidence>